<keyword evidence="2" id="KW-1185">Reference proteome</keyword>
<evidence type="ECO:0000313" key="2">
    <source>
        <dbReference type="Proteomes" id="UP000287533"/>
    </source>
</evidence>
<protein>
    <submittedName>
        <fullName evidence="1">Uncharacterized protein</fullName>
    </submittedName>
</protein>
<sequence length="101" mass="10881">MTTKHSAPVYAVENALLPDTDLAASLAPLVPVASKIADSAAIFIDKSSKLPDKTLTPNQKHALESAFMIAQKILKNADLIGRLLRDPDQTSITVEMPEIDK</sequence>
<comment type="caution">
    <text evidence="1">The sequence shown here is derived from an EMBL/GenBank/DDBJ whole genome shotgun (WGS) entry which is preliminary data.</text>
</comment>
<organism evidence="1 2">
    <name type="scientific">Bifidobacterium goeldii</name>
    <dbReference type="NCBI Taxonomy" id="2306975"/>
    <lineage>
        <taxon>Bacteria</taxon>
        <taxon>Bacillati</taxon>
        <taxon>Actinomycetota</taxon>
        <taxon>Actinomycetes</taxon>
        <taxon>Bifidobacteriales</taxon>
        <taxon>Bifidobacteriaceae</taxon>
        <taxon>Bifidobacterium</taxon>
    </lineage>
</organism>
<gene>
    <name evidence="1" type="ORF">D2E25_0272</name>
</gene>
<accession>A0A430FM67</accession>
<dbReference type="RefSeq" id="WP_125979263.1">
    <property type="nucleotide sequence ID" value="NZ_QXGL01000001.1"/>
</dbReference>
<dbReference type="AlphaFoldDB" id="A0A430FM67"/>
<dbReference type="Proteomes" id="UP000287533">
    <property type="component" value="Unassembled WGS sequence"/>
</dbReference>
<proteinExistence type="predicted"/>
<dbReference type="EMBL" id="QXGL01000001">
    <property type="protein sequence ID" value="RSX53966.1"/>
    <property type="molecule type" value="Genomic_DNA"/>
</dbReference>
<evidence type="ECO:0000313" key="1">
    <source>
        <dbReference type="EMBL" id="RSX53966.1"/>
    </source>
</evidence>
<name>A0A430FM67_9BIFI</name>
<reference evidence="1 2" key="1">
    <citation type="submission" date="2018-09" db="EMBL/GenBank/DDBJ databases">
        <title>Characterization of the phylogenetic diversity of five novel species belonging to the genus Bifidobacterium.</title>
        <authorList>
            <person name="Lugli G.A."/>
            <person name="Duranti S."/>
            <person name="Milani C."/>
        </authorList>
    </citation>
    <scope>NUCLEOTIDE SEQUENCE [LARGE SCALE GENOMIC DNA]</scope>
    <source>
        <strain evidence="1 2">2034B</strain>
    </source>
</reference>